<dbReference type="EMBL" id="JAPNNL010000001">
    <property type="protein sequence ID" value="MDA0631859.1"/>
    <property type="molecule type" value="Genomic_DNA"/>
</dbReference>
<gene>
    <name evidence="2" type="ORF">OUY22_00380</name>
</gene>
<keyword evidence="3" id="KW-1185">Reference proteome</keyword>
<organism evidence="2 3">
    <name type="scientific">Nonomuraea corallina</name>
    <dbReference type="NCBI Taxonomy" id="2989783"/>
    <lineage>
        <taxon>Bacteria</taxon>
        <taxon>Bacillati</taxon>
        <taxon>Actinomycetota</taxon>
        <taxon>Actinomycetes</taxon>
        <taxon>Streptosporangiales</taxon>
        <taxon>Streptosporangiaceae</taxon>
        <taxon>Nonomuraea</taxon>
    </lineage>
</organism>
<comment type="caution">
    <text evidence="2">The sequence shown here is derived from an EMBL/GenBank/DDBJ whole genome shotgun (WGS) entry which is preliminary data.</text>
</comment>
<dbReference type="RefSeq" id="WP_270152559.1">
    <property type="nucleotide sequence ID" value="NZ_JAPNNL010000001.1"/>
</dbReference>
<name>A0ABT4S3U5_9ACTN</name>
<reference evidence="2" key="1">
    <citation type="submission" date="2022-11" db="EMBL/GenBank/DDBJ databases">
        <title>Nonomuraea corallina sp. nov., a new species of the genus Nonomuraea isolated from sea side sediment in Thai sea.</title>
        <authorList>
            <person name="Ngamcharungchit C."/>
            <person name="Matsumoto A."/>
            <person name="Suriyachadkun C."/>
            <person name="Panbangred W."/>
            <person name="Inahashi Y."/>
            <person name="Intra B."/>
        </authorList>
    </citation>
    <scope>NUCLEOTIDE SEQUENCE</scope>
    <source>
        <strain evidence="2">MCN248</strain>
    </source>
</reference>
<dbReference type="Proteomes" id="UP001144036">
    <property type="component" value="Unassembled WGS sequence"/>
</dbReference>
<evidence type="ECO:0000256" key="1">
    <source>
        <dbReference type="SAM" id="MobiDB-lite"/>
    </source>
</evidence>
<evidence type="ECO:0000313" key="2">
    <source>
        <dbReference type="EMBL" id="MDA0631859.1"/>
    </source>
</evidence>
<protein>
    <recommendedName>
        <fullName evidence="4">DUF35 domain-containing protein</fullName>
    </recommendedName>
</protein>
<evidence type="ECO:0000313" key="3">
    <source>
        <dbReference type="Proteomes" id="UP001144036"/>
    </source>
</evidence>
<sequence>MTEHPTGVRGVRIIDNGLRSFVPPCFCFELRAGPGEGHLVATVSQIVLPTGEVLESGFAAGQELGLEPGAPHDGFIEPYEAGPRGDRGARFTVTA</sequence>
<feature type="region of interest" description="Disordered" evidence="1">
    <location>
        <begin position="69"/>
        <end position="95"/>
    </location>
</feature>
<accession>A0ABT4S3U5</accession>
<proteinExistence type="predicted"/>
<evidence type="ECO:0008006" key="4">
    <source>
        <dbReference type="Google" id="ProtNLM"/>
    </source>
</evidence>